<dbReference type="AlphaFoldDB" id="A0A0F3GZU3"/>
<evidence type="ECO:0000313" key="9">
    <source>
        <dbReference type="Proteomes" id="UP000033423"/>
    </source>
</evidence>
<dbReference type="PANTHER" id="PTHR32089">
    <property type="entry name" value="METHYL-ACCEPTING CHEMOTAXIS PROTEIN MCPB"/>
    <property type="match status" value="1"/>
</dbReference>
<keyword evidence="5" id="KW-1133">Transmembrane helix</keyword>
<dbReference type="FunFam" id="1.10.287.950:FF:000001">
    <property type="entry name" value="Methyl-accepting chemotaxis sensory transducer"/>
    <property type="match status" value="1"/>
</dbReference>
<dbReference type="EMBL" id="LACI01000174">
    <property type="protein sequence ID" value="KJU87426.1"/>
    <property type="molecule type" value="Genomic_DNA"/>
</dbReference>
<evidence type="ECO:0000256" key="2">
    <source>
        <dbReference type="ARBA" id="ARBA00023224"/>
    </source>
</evidence>
<evidence type="ECO:0000259" key="6">
    <source>
        <dbReference type="PROSITE" id="PS50111"/>
    </source>
</evidence>
<dbReference type="SUPFAM" id="SSF58104">
    <property type="entry name" value="Methyl-accepting chemotaxis protein (MCP) signaling domain"/>
    <property type="match status" value="1"/>
</dbReference>
<gene>
    <name evidence="8" type="ORF">MBAV_000378</name>
</gene>
<dbReference type="CDD" id="cd11386">
    <property type="entry name" value="MCP_signal"/>
    <property type="match status" value="1"/>
</dbReference>
<dbReference type="CDD" id="cd06225">
    <property type="entry name" value="HAMP"/>
    <property type="match status" value="1"/>
</dbReference>
<dbReference type="Pfam" id="PF00672">
    <property type="entry name" value="HAMP"/>
    <property type="match status" value="1"/>
</dbReference>
<evidence type="ECO:0000313" key="8">
    <source>
        <dbReference type="EMBL" id="KJU87426.1"/>
    </source>
</evidence>
<feature type="domain" description="HAMP" evidence="7">
    <location>
        <begin position="42"/>
        <end position="94"/>
    </location>
</feature>
<dbReference type="GO" id="GO:0007165">
    <property type="term" value="P:signal transduction"/>
    <property type="evidence" value="ECO:0007669"/>
    <property type="project" value="UniProtKB-KW"/>
</dbReference>
<comment type="subcellular location">
    <subcellularLocation>
        <location evidence="1">Membrane</location>
    </subcellularLocation>
</comment>
<keyword evidence="9" id="KW-1185">Reference proteome</keyword>
<accession>A0A0F3GZU3</accession>
<evidence type="ECO:0000259" key="7">
    <source>
        <dbReference type="PROSITE" id="PS50885"/>
    </source>
</evidence>
<evidence type="ECO:0000256" key="1">
    <source>
        <dbReference type="ARBA" id="ARBA00004370"/>
    </source>
</evidence>
<comment type="caution">
    <text evidence="8">The sequence shown here is derived from an EMBL/GenBank/DDBJ whole genome shotgun (WGS) entry which is preliminary data.</text>
</comment>
<comment type="similarity">
    <text evidence="3">Belongs to the methyl-accepting chemotaxis (MCP) protein family.</text>
</comment>
<keyword evidence="2 4" id="KW-0807">Transducer</keyword>
<dbReference type="Gene3D" id="1.10.287.950">
    <property type="entry name" value="Methyl-accepting chemotaxis protein"/>
    <property type="match status" value="1"/>
</dbReference>
<organism evidence="8 9">
    <name type="scientific">Candidatus Magnetobacterium bavaricum</name>
    <dbReference type="NCBI Taxonomy" id="29290"/>
    <lineage>
        <taxon>Bacteria</taxon>
        <taxon>Pseudomonadati</taxon>
        <taxon>Nitrospirota</taxon>
        <taxon>Thermodesulfovibrionia</taxon>
        <taxon>Thermodesulfovibrionales</taxon>
        <taxon>Candidatus Magnetobacteriaceae</taxon>
        <taxon>Candidatus Magnetobacterium</taxon>
    </lineage>
</organism>
<dbReference type="PANTHER" id="PTHR32089:SF112">
    <property type="entry name" value="LYSOZYME-LIKE PROTEIN-RELATED"/>
    <property type="match status" value="1"/>
</dbReference>
<dbReference type="SMART" id="SM00304">
    <property type="entry name" value="HAMP"/>
    <property type="match status" value="1"/>
</dbReference>
<dbReference type="InterPro" id="IPR003660">
    <property type="entry name" value="HAMP_dom"/>
</dbReference>
<dbReference type="PROSITE" id="PS50885">
    <property type="entry name" value="HAMP"/>
    <property type="match status" value="1"/>
</dbReference>
<dbReference type="SMART" id="SM00283">
    <property type="entry name" value="MA"/>
    <property type="match status" value="1"/>
</dbReference>
<proteinExistence type="inferred from homology"/>
<dbReference type="Pfam" id="PF00015">
    <property type="entry name" value="MCPsignal"/>
    <property type="match status" value="1"/>
</dbReference>
<feature type="domain" description="Methyl-accepting transducer" evidence="6">
    <location>
        <begin position="99"/>
        <end position="335"/>
    </location>
</feature>
<dbReference type="InterPro" id="IPR004089">
    <property type="entry name" value="MCPsignal_dom"/>
</dbReference>
<evidence type="ECO:0000256" key="3">
    <source>
        <dbReference type="ARBA" id="ARBA00029447"/>
    </source>
</evidence>
<keyword evidence="5" id="KW-0812">Transmembrane</keyword>
<dbReference type="GO" id="GO:0006935">
    <property type="term" value="P:chemotaxis"/>
    <property type="evidence" value="ECO:0007669"/>
    <property type="project" value="UniProtKB-ARBA"/>
</dbReference>
<dbReference type="Gene3D" id="6.10.340.10">
    <property type="match status" value="1"/>
</dbReference>
<evidence type="ECO:0000256" key="5">
    <source>
        <dbReference type="SAM" id="Phobius"/>
    </source>
</evidence>
<sequence>MKNLKVKEAETRSIATKIEMIVVVTVIVAVLLAVILSTTLVRSIMKKILSLKEVANRASSGDLTVDAPIMSDDEIGDLVASFNVMITSLRQIVGQLLSAINMLTEGTSELSTAVGEIVSMAEEEKGKSSQIATASTQMSQTVIDIARSASEMAVSATNTLKVADDGSVVVGKTVDEVQEISKTVSFLSEVITSLGNRSKQIGEIINVIKDIADQTNLLALNAAIEAARAGEQGRGFAVVADEVRKLAERTSSSTTQISSMIGTIQSETEKAVRSMQDATKSVDSGVGLAKETGTSLNKIVQSVSGLRSMVDHIASATEEMSTVSETISTDIEAIANVAGETSASSHQISDSVNKLSKLSADLLDIVGQFEIGDKTRGKGKRLLR</sequence>
<name>A0A0F3GZU3_9BACT</name>
<keyword evidence="5" id="KW-0472">Membrane</keyword>
<feature type="transmembrane region" description="Helical" evidence="5">
    <location>
        <begin position="20"/>
        <end position="41"/>
    </location>
</feature>
<dbReference type="GO" id="GO:0016020">
    <property type="term" value="C:membrane"/>
    <property type="evidence" value="ECO:0007669"/>
    <property type="project" value="UniProtKB-SubCell"/>
</dbReference>
<evidence type="ECO:0000256" key="4">
    <source>
        <dbReference type="PROSITE-ProRule" id="PRU00284"/>
    </source>
</evidence>
<protein>
    <submittedName>
        <fullName evidence="8">Methyl-accepting chemotaxis protein</fullName>
    </submittedName>
</protein>
<dbReference type="Proteomes" id="UP000033423">
    <property type="component" value="Unassembled WGS sequence"/>
</dbReference>
<reference evidence="8 9" key="1">
    <citation type="submission" date="2015-02" db="EMBL/GenBank/DDBJ databases">
        <title>Single-cell genomics of uncultivated deep-branching MTB reveals a conserved set of magnetosome genes.</title>
        <authorList>
            <person name="Kolinko S."/>
            <person name="Richter M."/>
            <person name="Glockner F.O."/>
            <person name="Brachmann A."/>
            <person name="Schuler D."/>
        </authorList>
    </citation>
    <scope>NUCLEOTIDE SEQUENCE [LARGE SCALE GENOMIC DNA]</scope>
    <source>
        <strain evidence="8">TM-1</strain>
    </source>
</reference>
<dbReference type="PROSITE" id="PS50111">
    <property type="entry name" value="CHEMOTAXIS_TRANSDUC_2"/>
    <property type="match status" value="1"/>
</dbReference>